<accession>A0ABQ9E9F4</accession>
<dbReference type="EMBL" id="JARBDR010000919">
    <property type="protein sequence ID" value="KAJ8300120.1"/>
    <property type="molecule type" value="Genomic_DNA"/>
</dbReference>
<proteinExistence type="predicted"/>
<reference evidence="3 4" key="1">
    <citation type="submission" date="2022-12" db="EMBL/GenBank/DDBJ databases">
        <title>Chromosome-level genome of Tegillarca granosa.</title>
        <authorList>
            <person name="Kim J."/>
        </authorList>
    </citation>
    <scope>NUCLEOTIDE SEQUENCE [LARGE SCALE GENOMIC DNA]</scope>
    <source>
        <strain evidence="3">Teg-2019</strain>
        <tissue evidence="3">Adductor muscle</tissue>
    </source>
</reference>
<evidence type="ECO:0000259" key="2">
    <source>
        <dbReference type="Pfam" id="PF14643"/>
    </source>
</evidence>
<feature type="region of interest" description="Disordered" evidence="1">
    <location>
        <begin position="653"/>
        <end position="712"/>
    </location>
</feature>
<feature type="compositionally biased region" description="Basic and acidic residues" evidence="1">
    <location>
        <begin position="170"/>
        <end position="190"/>
    </location>
</feature>
<dbReference type="InterPro" id="IPR028089">
    <property type="entry name" value="DUF4455"/>
</dbReference>
<keyword evidence="4" id="KW-1185">Reference proteome</keyword>
<dbReference type="Proteomes" id="UP001217089">
    <property type="component" value="Unassembled WGS sequence"/>
</dbReference>
<evidence type="ECO:0000256" key="1">
    <source>
        <dbReference type="SAM" id="MobiDB-lite"/>
    </source>
</evidence>
<organism evidence="3 4">
    <name type="scientific">Tegillarca granosa</name>
    <name type="common">Malaysian cockle</name>
    <name type="synonym">Anadara granosa</name>
    <dbReference type="NCBI Taxonomy" id="220873"/>
    <lineage>
        <taxon>Eukaryota</taxon>
        <taxon>Metazoa</taxon>
        <taxon>Spiralia</taxon>
        <taxon>Lophotrochozoa</taxon>
        <taxon>Mollusca</taxon>
        <taxon>Bivalvia</taxon>
        <taxon>Autobranchia</taxon>
        <taxon>Pteriomorphia</taxon>
        <taxon>Arcoida</taxon>
        <taxon>Arcoidea</taxon>
        <taxon>Arcidae</taxon>
        <taxon>Tegillarca</taxon>
    </lineage>
</organism>
<comment type="caution">
    <text evidence="3">The sequence shown here is derived from an EMBL/GenBank/DDBJ whole genome shotgun (WGS) entry which is preliminary data.</text>
</comment>
<feature type="domain" description="DUF4455" evidence="2">
    <location>
        <begin position="12"/>
        <end position="155"/>
    </location>
</feature>
<gene>
    <name evidence="3" type="ORF">KUTeg_021639</name>
</gene>
<feature type="compositionally biased region" description="Basic and acidic residues" evidence="1">
    <location>
        <begin position="778"/>
        <end position="798"/>
    </location>
</feature>
<dbReference type="PANTHER" id="PTHR21444">
    <property type="entry name" value="COILED-COIL DOMAIN-CONTAINING PROTEIN 180"/>
    <property type="match status" value="1"/>
</dbReference>
<name>A0ABQ9E9F4_TEGGR</name>
<dbReference type="PANTHER" id="PTHR21444:SF14">
    <property type="entry name" value="COILED-COIL DOMAIN-CONTAINING PROTEIN 180"/>
    <property type="match status" value="1"/>
</dbReference>
<protein>
    <recommendedName>
        <fullName evidence="2">DUF4455 domain-containing protein</fullName>
    </recommendedName>
</protein>
<evidence type="ECO:0000313" key="3">
    <source>
        <dbReference type="EMBL" id="KAJ8300120.1"/>
    </source>
</evidence>
<feature type="region of interest" description="Disordered" evidence="1">
    <location>
        <begin position="155"/>
        <end position="193"/>
    </location>
</feature>
<dbReference type="Pfam" id="PF14643">
    <property type="entry name" value="DUF4455"/>
    <property type="match status" value="1"/>
</dbReference>
<feature type="region of interest" description="Disordered" evidence="1">
    <location>
        <begin position="778"/>
        <end position="825"/>
    </location>
</feature>
<sequence length="825" mass="94868">MEKDKEFMSRILKPWRKPWKVHNNTTSEQIKSLFKYAQGASHVWDVHEIGLAKQERALQEKLETCRHQHDNQNQDKEAHLDVVMDKMRQDAKEEALKDSLNKALDMLEKIKNAYEVFHQEQTDIVKKYPNMVKLELNNYDDAVCKFFMVDRNNPEAGTILPKGRRRKRRQEPVKTEPKQDKKGKKSKEATLPEAVSEILSTDKGTVFYVLTVAGEYGVPPESELEDAKRQATTTFITEDEESVIPDYVINIDIPSTELLEIKKKIRINFLNHLEEWTDQAMQRADSVVIAKCEELNSELDLRLHLHKPRARRAEYDVHNVRAAELVMHSERVVRHTKGIQQSLNELRQRFTEMTKQHNKLAHKFREDIESLEVIFINATKSSRLLTLQNQLGVELEKFMQVIRTSLREFRQHLDKTLQMLRESNARFVKSFKVFSDGGNFCPEEIEDYRKKLDKQSQKIDMAEGSIMSDLEGMESKRLDQATKVALEFEDRFKSHMIDLVFMEKIARWLTNTQVKIKAEVANSNTQAQTLAQHINDLDRRIDACEKPNLDKELDSGMQITSRQLNDTLKAIFEAFHARSVYLNCVTDPAPRPTSATMQGNPALVTRVAFMPDTTPTPISKAGKQPSEDPSVGVIKSILKTQKSKMRFGLDADLDGEGFYSGSPHQEMREKMKSSMSNTPSEKSKSNRKGGHSGGASEPRRVQSGLRRSSKSSKFDKKYMVFGEKDEEGEDKHLLGIIRRTLREALDGLLTSADEEYKRILRPVLGHPHQEEELESLCKKETDRHGTEAQKHPTSELIRRRNAGLPLEDDEEKSALPRGKNTWQGL</sequence>
<evidence type="ECO:0000313" key="4">
    <source>
        <dbReference type="Proteomes" id="UP001217089"/>
    </source>
</evidence>